<evidence type="ECO:0000256" key="1">
    <source>
        <dbReference type="ARBA" id="ARBA00022723"/>
    </source>
</evidence>
<proteinExistence type="predicted"/>
<sequence>MSFLRKLSSEFVNGTKRISVAATVTGMNMMSSSSSNIGTDAGGLPQDHPVWKLGRLNHLAIAVPDLEKSAKFWRDVMGAESVSETKVDDVVAAVKDLVSKNVRSLDPEPKIGAHGKPVVFLHPRDCGGVLVELEQA</sequence>
<evidence type="ECO:0000259" key="2">
    <source>
        <dbReference type="PROSITE" id="PS51819"/>
    </source>
</evidence>
<organism evidence="3 4">
    <name type="scientific">Ambispora gerdemannii</name>
    <dbReference type="NCBI Taxonomy" id="144530"/>
    <lineage>
        <taxon>Eukaryota</taxon>
        <taxon>Fungi</taxon>
        <taxon>Fungi incertae sedis</taxon>
        <taxon>Mucoromycota</taxon>
        <taxon>Glomeromycotina</taxon>
        <taxon>Glomeromycetes</taxon>
        <taxon>Archaeosporales</taxon>
        <taxon>Ambisporaceae</taxon>
        <taxon>Ambispora</taxon>
    </lineage>
</organism>
<name>A0A9N8VQS9_9GLOM</name>
<dbReference type="SUPFAM" id="SSF54593">
    <property type="entry name" value="Glyoxalase/Bleomycin resistance protein/Dihydroxybiphenyl dioxygenase"/>
    <property type="match status" value="1"/>
</dbReference>
<dbReference type="Gene3D" id="3.10.180.10">
    <property type="entry name" value="2,3-Dihydroxybiphenyl 1,2-Dioxygenase, domain 1"/>
    <property type="match status" value="2"/>
</dbReference>
<dbReference type="InterPro" id="IPR037523">
    <property type="entry name" value="VOC_core"/>
</dbReference>
<dbReference type="Proteomes" id="UP000789831">
    <property type="component" value="Unassembled WGS sequence"/>
</dbReference>
<keyword evidence="1" id="KW-0479">Metal-binding</keyword>
<dbReference type="GO" id="GO:0004493">
    <property type="term" value="F:methylmalonyl-CoA epimerase activity"/>
    <property type="evidence" value="ECO:0007669"/>
    <property type="project" value="TreeGrafter"/>
</dbReference>
<dbReference type="GO" id="GO:0005739">
    <property type="term" value="C:mitochondrion"/>
    <property type="evidence" value="ECO:0007669"/>
    <property type="project" value="TreeGrafter"/>
</dbReference>
<dbReference type="GO" id="GO:0046491">
    <property type="term" value="P:L-methylmalonyl-CoA metabolic process"/>
    <property type="evidence" value="ECO:0007669"/>
    <property type="project" value="TreeGrafter"/>
</dbReference>
<dbReference type="PROSITE" id="PS51819">
    <property type="entry name" value="VOC"/>
    <property type="match status" value="1"/>
</dbReference>
<dbReference type="InterPro" id="IPR029068">
    <property type="entry name" value="Glyas_Bleomycin-R_OHBP_Dase"/>
</dbReference>
<dbReference type="OrthoDB" id="16820at2759"/>
<keyword evidence="4" id="KW-1185">Reference proteome</keyword>
<evidence type="ECO:0000313" key="4">
    <source>
        <dbReference type="Proteomes" id="UP000789831"/>
    </source>
</evidence>
<dbReference type="PANTHER" id="PTHR43048">
    <property type="entry name" value="METHYLMALONYL-COA EPIMERASE"/>
    <property type="match status" value="1"/>
</dbReference>
<feature type="domain" description="VOC" evidence="2">
    <location>
        <begin position="55"/>
        <end position="136"/>
    </location>
</feature>
<dbReference type="PANTHER" id="PTHR43048:SF3">
    <property type="entry name" value="METHYLMALONYL-COA EPIMERASE, MITOCHONDRIAL"/>
    <property type="match status" value="1"/>
</dbReference>
<gene>
    <name evidence="3" type="ORF">AGERDE_LOCUS2374</name>
</gene>
<reference evidence="3" key="1">
    <citation type="submission" date="2021-06" db="EMBL/GenBank/DDBJ databases">
        <authorList>
            <person name="Kallberg Y."/>
            <person name="Tangrot J."/>
            <person name="Rosling A."/>
        </authorList>
    </citation>
    <scope>NUCLEOTIDE SEQUENCE</scope>
    <source>
        <strain evidence="3">MT106</strain>
    </source>
</reference>
<protein>
    <submittedName>
        <fullName evidence="3">11689_t:CDS:1</fullName>
    </submittedName>
</protein>
<comment type="caution">
    <text evidence="3">The sequence shown here is derived from an EMBL/GenBank/DDBJ whole genome shotgun (WGS) entry which is preliminary data.</text>
</comment>
<dbReference type="InterPro" id="IPR051785">
    <property type="entry name" value="MMCE/EMCE_epimerase"/>
</dbReference>
<dbReference type="InterPro" id="IPR004360">
    <property type="entry name" value="Glyas_Fos-R_dOase_dom"/>
</dbReference>
<dbReference type="AlphaFoldDB" id="A0A9N8VQS9"/>
<dbReference type="EMBL" id="CAJVPL010000195">
    <property type="protein sequence ID" value="CAG8463463.1"/>
    <property type="molecule type" value="Genomic_DNA"/>
</dbReference>
<evidence type="ECO:0000313" key="3">
    <source>
        <dbReference type="EMBL" id="CAG8463463.1"/>
    </source>
</evidence>
<dbReference type="GO" id="GO:0046872">
    <property type="term" value="F:metal ion binding"/>
    <property type="evidence" value="ECO:0007669"/>
    <property type="project" value="UniProtKB-KW"/>
</dbReference>
<accession>A0A9N8VQS9</accession>
<dbReference type="Pfam" id="PF00903">
    <property type="entry name" value="Glyoxalase"/>
    <property type="match status" value="1"/>
</dbReference>